<dbReference type="Proteomes" id="UP000308600">
    <property type="component" value="Unassembled WGS sequence"/>
</dbReference>
<gene>
    <name evidence="1" type="ORF">BDN72DRAFT_817280</name>
</gene>
<keyword evidence="2" id="KW-1185">Reference proteome</keyword>
<evidence type="ECO:0000313" key="2">
    <source>
        <dbReference type="Proteomes" id="UP000308600"/>
    </source>
</evidence>
<protein>
    <submittedName>
        <fullName evidence="1">Uncharacterized protein</fullName>
    </submittedName>
</protein>
<dbReference type="EMBL" id="ML208296">
    <property type="protein sequence ID" value="TFK71541.1"/>
    <property type="molecule type" value="Genomic_DNA"/>
</dbReference>
<sequence>MKLPISLPKRVKSSLAMNSNNSHGSLPRSSTDSTSHDSFRSSQDTSRPSYDSARSVEVRRRGSLDALRALDTNRPSFDDENLTARSPPLAVDPRFNSVRSILRDPKTPGTGQNVRFFSRDAYKVISPEQSTDVDYQQQPTSPPPPPPQQLQEPLTFLERLSRSSPDSATSPGSAFSKSSSSSKSSRPSVVELFSPQNNKDKDLPSPGMPGSSKLASSLMRPLSPPNFGAPLDGSNPLELLPIPIGLQFDISAPLLESPLELDTSSDEHGAITSTPARDKGKAKERPRTSNGSVDETIFHSTEKAPKLPNPLHDRSQSFSFGQTVFFSMNASDKKISPEASEHNSESISRASSSASKHRSRALSDTVFQNMLRGGSNPPEADIHDTSSPDLYSQVPEPTSEPDPFSANANTYYGPQTMIPVTPPQGIVTQHVRKTSKEENIIFSLQTQLTLQTELCSQYETDLRARDELVDMLTTKLTDFEKEEAKRKNVLRQWKKKVAELEKTCRYLQEEVEGSRQESMERSIMDEASGEALRMLHRQIAGLERERTDWQKKEEALRDEIQTLEGLIKDRSQDVQQLNEALWSREETERELKQGLRDAQEQIEMLGHVSVVVDEEEMKKFVLDQEKNDTHRVERERVQEEQSRKETEWSYEKEELMTRLESFSVAKGTLEATVEELRQQLKAREDEYAVIQSELEAQWTHTEKTSEQMQTLQREKDGLKNERDDFERDVKEAEVKIANMELEWNESENKKNELEQDIQELWDHKEALEKEKEELEAQLHQEQSRSDELSSAVQEREDRITELDQERQFAVDNVERLQENLRKRDQELTELSQRVIQREHESESLKEEMSNMKREHNRIVEEQVRALKEVSGQEGQTKSEMEVIVKQKAEVDIELHSMKDRVTGLQQEIDKLRRQVHDLQQESADKEVRIVQLTKQKLQDKEDLNGLNIALDSKQQELELLKRRLGVRGTAGSTPAQPSKVAVHHRRDSSIFTNTPGARPPSAMSDGRESVASNRERRSSGDAPTTSAKIAALGKSIRANGTSSSGPSGSKVGAMTRAIDGALGHPPVKGRPSTAGTPTSNARTPSMGRLSSSKPATPSSATPMPHRRVASAAATAEQSTPSAAPSTSSGTSMRAKLLRQAMSPPPLTSSSSESEEKENVDLVKPKRRSLVPAPA</sequence>
<name>A0ACD3B182_9AGAR</name>
<accession>A0ACD3B182</accession>
<organism evidence="1 2">
    <name type="scientific">Pluteus cervinus</name>
    <dbReference type="NCBI Taxonomy" id="181527"/>
    <lineage>
        <taxon>Eukaryota</taxon>
        <taxon>Fungi</taxon>
        <taxon>Dikarya</taxon>
        <taxon>Basidiomycota</taxon>
        <taxon>Agaricomycotina</taxon>
        <taxon>Agaricomycetes</taxon>
        <taxon>Agaricomycetidae</taxon>
        <taxon>Agaricales</taxon>
        <taxon>Pluteineae</taxon>
        <taxon>Pluteaceae</taxon>
        <taxon>Pluteus</taxon>
    </lineage>
</organism>
<reference evidence="1 2" key="1">
    <citation type="journal article" date="2019" name="Nat. Ecol. Evol.">
        <title>Megaphylogeny resolves global patterns of mushroom evolution.</title>
        <authorList>
            <person name="Varga T."/>
            <person name="Krizsan K."/>
            <person name="Foldi C."/>
            <person name="Dima B."/>
            <person name="Sanchez-Garcia M."/>
            <person name="Sanchez-Ramirez S."/>
            <person name="Szollosi G.J."/>
            <person name="Szarkandi J.G."/>
            <person name="Papp V."/>
            <person name="Albert L."/>
            <person name="Andreopoulos W."/>
            <person name="Angelini C."/>
            <person name="Antonin V."/>
            <person name="Barry K.W."/>
            <person name="Bougher N.L."/>
            <person name="Buchanan P."/>
            <person name="Buyck B."/>
            <person name="Bense V."/>
            <person name="Catcheside P."/>
            <person name="Chovatia M."/>
            <person name="Cooper J."/>
            <person name="Damon W."/>
            <person name="Desjardin D."/>
            <person name="Finy P."/>
            <person name="Geml J."/>
            <person name="Haridas S."/>
            <person name="Hughes K."/>
            <person name="Justo A."/>
            <person name="Karasinski D."/>
            <person name="Kautmanova I."/>
            <person name="Kiss B."/>
            <person name="Kocsube S."/>
            <person name="Kotiranta H."/>
            <person name="LaButti K.M."/>
            <person name="Lechner B.E."/>
            <person name="Liimatainen K."/>
            <person name="Lipzen A."/>
            <person name="Lukacs Z."/>
            <person name="Mihaltcheva S."/>
            <person name="Morgado L.N."/>
            <person name="Niskanen T."/>
            <person name="Noordeloos M.E."/>
            <person name="Ohm R.A."/>
            <person name="Ortiz-Santana B."/>
            <person name="Ovrebo C."/>
            <person name="Racz N."/>
            <person name="Riley R."/>
            <person name="Savchenko A."/>
            <person name="Shiryaev A."/>
            <person name="Soop K."/>
            <person name="Spirin V."/>
            <person name="Szebenyi C."/>
            <person name="Tomsovsky M."/>
            <person name="Tulloss R.E."/>
            <person name="Uehling J."/>
            <person name="Grigoriev I.V."/>
            <person name="Vagvolgyi C."/>
            <person name="Papp T."/>
            <person name="Martin F.M."/>
            <person name="Miettinen O."/>
            <person name="Hibbett D.S."/>
            <person name="Nagy L.G."/>
        </authorList>
    </citation>
    <scope>NUCLEOTIDE SEQUENCE [LARGE SCALE GENOMIC DNA]</scope>
    <source>
        <strain evidence="1 2">NL-1719</strain>
    </source>
</reference>
<proteinExistence type="predicted"/>
<evidence type="ECO:0000313" key="1">
    <source>
        <dbReference type="EMBL" id="TFK71541.1"/>
    </source>
</evidence>